<name>A0A3B0WN53_9ZZZZ</name>
<gene>
    <name evidence="1" type="ORF">MNBD_GAMMA07-1836</name>
</gene>
<protein>
    <submittedName>
        <fullName evidence="1">Uncharacterized protein</fullName>
    </submittedName>
</protein>
<accession>A0A3B0WN53</accession>
<evidence type="ECO:0000313" key="1">
    <source>
        <dbReference type="EMBL" id="VAW56751.1"/>
    </source>
</evidence>
<reference evidence="1" key="1">
    <citation type="submission" date="2018-06" db="EMBL/GenBank/DDBJ databases">
        <authorList>
            <person name="Zhirakovskaya E."/>
        </authorList>
    </citation>
    <scope>NUCLEOTIDE SEQUENCE</scope>
</reference>
<sequence length="37" mass="4294">MTGERSYKESVFLVFITTIDADYGKYVSQLCLQIMRS</sequence>
<dbReference type="EMBL" id="UOFF01000276">
    <property type="protein sequence ID" value="VAW56751.1"/>
    <property type="molecule type" value="Genomic_DNA"/>
</dbReference>
<dbReference type="AlphaFoldDB" id="A0A3B0WN53"/>
<organism evidence="1">
    <name type="scientific">hydrothermal vent metagenome</name>
    <dbReference type="NCBI Taxonomy" id="652676"/>
    <lineage>
        <taxon>unclassified sequences</taxon>
        <taxon>metagenomes</taxon>
        <taxon>ecological metagenomes</taxon>
    </lineage>
</organism>
<proteinExistence type="predicted"/>